<gene>
    <name evidence="3" type="ORF">OY187_22005</name>
</gene>
<feature type="region of interest" description="Disordered" evidence="1">
    <location>
        <begin position="37"/>
        <end position="107"/>
    </location>
</feature>
<keyword evidence="2" id="KW-1133">Transmembrane helix</keyword>
<feature type="compositionally biased region" description="Low complexity" evidence="1">
    <location>
        <begin position="80"/>
        <end position="102"/>
    </location>
</feature>
<protein>
    <recommendedName>
        <fullName evidence="5">PKD domain-containing protein</fullName>
    </recommendedName>
</protein>
<evidence type="ECO:0000256" key="2">
    <source>
        <dbReference type="SAM" id="Phobius"/>
    </source>
</evidence>
<feature type="transmembrane region" description="Helical" evidence="2">
    <location>
        <begin position="12"/>
        <end position="32"/>
    </location>
</feature>
<dbReference type="Proteomes" id="UP001084650">
    <property type="component" value="Unassembled WGS sequence"/>
</dbReference>
<proteinExistence type="predicted"/>
<keyword evidence="2" id="KW-0812">Transmembrane</keyword>
<dbReference type="EMBL" id="JAPQYE010000011">
    <property type="protein sequence ID" value="MCZ0730730.1"/>
    <property type="molecule type" value="Genomic_DNA"/>
</dbReference>
<evidence type="ECO:0000256" key="1">
    <source>
        <dbReference type="SAM" id="MobiDB-lite"/>
    </source>
</evidence>
<evidence type="ECO:0000313" key="3">
    <source>
        <dbReference type="EMBL" id="MCZ0730730.1"/>
    </source>
</evidence>
<sequence>MGGGTDQNWSRTGVVATVIAAVAAVVGIPAALKACQAPPEVSGGGSMPSSTVMLTPPPTSMVSRPPATSADGSVSIPDTGLPSNPSPGSGSGGDLPTVAAPSPAAPPPVAAQPAILSVSVVPRIGNGILTKIGQNTYELPSYPSSINPPLMTFDWTLQGPGGKVGSGDCTVSAEIVSSASGFPQFRRSSDCSGSPNSRVEIMEPGSYQVTVTVAPPDGGAPVSNSASFLIVARGG</sequence>
<name>A0ABT4HKK4_MYCIR</name>
<comment type="caution">
    <text evidence="3">The sequence shown here is derived from an EMBL/GenBank/DDBJ whole genome shotgun (WGS) entry which is preliminary data.</text>
</comment>
<keyword evidence="4" id="KW-1185">Reference proteome</keyword>
<dbReference type="RefSeq" id="WP_268787246.1">
    <property type="nucleotide sequence ID" value="NZ_JAPQYE010000011.1"/>
</dbReference>
<accession>A0ABT4HKK4</accession>
<evidence type="ECO:0000313" key="4">
    <source>
        <dbReference type="Proteomes" id="UP001084650"/>
    </source>
</evidence>
<evidence type="ECO:0008006" key="5">
    <source>
        <dbReference type="Google" id="ProtNLM"/>
    </source>
</evidence>
<reference evidence="3" key="1">
    <citation type="submission" date="2022-12" db="EMBL/GenBank/DDBJ databases">
        <title>Whole genome sequence of Mycolicibacterium iranicum strain SBH312.</title>
        <authorList>
            <person name="Jani J."/>
            <person name="Arifin Mustapha Z."/>
            <person name="Ahmed K."/>
            <person name="Kai Ling C."/>
        </authorList>
    </citation>
    <scope>NUCLEOTIDE SEQUENCE</scope>
    <source>
        <strain evidence="3">SBH312</strain>
    </source>
</reference>
<keyword evidence="2" id="KW-0472">Membrane</keyword>
<organism evidence="3 4">
    <name type="scientific">Mycolicibacterium iranicum</name>
    <name type="common">Mycobacterium iranicum</name>
    <dbReference type="NCBI Taxonomy" id="912594"/>
    <lineage>
        <taxon>Bacteria</taxon>
        <taxon>Bacillati</taxon>
        <taxon>Actinomycetota</taxon>
        <taxon>Actinomycetes</taxon>
        <taxon>Mycobacteriales</taxon>
        <taxon>Mycobacteriaceae</taxon>
        <taxon>Mycolicibacterium</taxon>
    </lineage>
</organism>